<accession>A0ABY7T9Q4</accession>
<evidence type="ECO:0000313" key="3">
    <source>
        <dbReference type="Proteomes" id="UP001216139"/>
    </source>
</evidence>
<organism evidence="2 3">
    <name type="scientific">Mucilaginibacter jinjuensis</name>
    <dbReference type="NCBI Taxonomy" id="1176721"/>
    <lineage>
        <taxon>Bacteria</taxon>
        <taxon>Pseudomonadati</taxon>
        <taxon>Bacteroidota</taxon>
        <taxon>Sphingobacteriia</taxon>
        <taxon>Sphingobacteriales</taxon>
        <taxon>Sphingobacteriaceae</taxon>
        <taxon>Mucilaginibacter</taxon>
    </lineage>
</organism>
<dbReference type="EMBL" id="CP117167">
    <property type="protein sequence ID" value="WCT11932.1"/>
    <property type="molecule type" value="Genomic_DNA"/>
</dbReference>
<dbReference type="InterPro" id="IPR002912">
    <property type="entry name" value="ACT_dom"/>
</dbReference>
<protein>
    <recommendedName>
        <fullName evidence="1">ACT domain-containing protein</fullName>
    </recommendedName>
</protein>
<dbReference type="InterPro" id="IPR045865">
    <property type="entry name" value="ACT-like_dom_sf"/>
</dbReference>
<dbReference type="Proteomes" id="UP001216139">
    <property type="component" value="Chromosome"/>
</dbReference>
<evidence type="ECO:0000313" key="2">
    <source>
        <dbReference type="EMBL" id="WCT11932.1"/>
    </source>
</evidence>
<reference evidence="2 3" key="1">
    <citation type="submission" date="2023-02" db="EMBL/GenBank/DDBJ databases">
        <title>Genome sequence of Mucilaginibacter jinjuensis strain KACC 16571.</title>
        <authorList>
            <person name="Kim S."/>
            <person name="Heo J."/>
            <person name="Kwon S.-W."/>
        </authorList>
    </citation>
    <scope>NUCLEOTIDE SEQUENCE [LARGE SCALE GENOMIC DNA]</scope>
    <source>
        <strain evidence="2 3">KACC 16571</strain>
    </source>
</reference>
<name>A0ABY7T9Q4_9SPHI</name>
<evidence type="ECO:0000259" key="1">
    <source>
        <dbReference type="PROSITE" id="PS51671"/>
    </source>
</evidence>
<proteinExistence type="predicted"/>
<dbReference type="PROSITE" id="PS51671">
    <property type="entry name" value="ACT"/>
    <property type="match status" value="1"/>
</dbReference>
<dbReference type="RefSeq" id="WP_273630134.1">
    <property type="nucleotide sequence ID" value="NZ_CP117167.1"/>
</dbReference>
<dbReference type="Gene3D" id="3.30.70.260">
    <property type="match status" value="1"/>
</dbReference>
<sequence>MKARTITGTPNIITIYADDKKGLLALILNIFNKRDYSLGCLNVSRTDIQDIILITVEVSIPDNELKTILRKIENIIEVYRALAWDAQTVSLNKIGFYRVSLQLLGDSLWALLQKQGATITKIFDESLMIQKIGTDESLTDLYNQLDGKHLLGFCKSALIAEQSMLQLDQFFSQPDETLLANDLACVPC</sequence>
<dbReference type="SUPFAM" id="SSF55021">
    <property type="entry name" value="ACT-like"/>
    <property type="match status" value="1"/>
</dbReference>
<feature type="domain" description="ACT" evidence="1">
    <location>
        <begin position="12"/>
        <end position="87"/>
    </location>
</feature>
<keyword evidence="3" id="KW-1185">Reference proteome</keyword>
<gene>
    <name evidence="2" type="ORF">PQO05_24680</name>
</gene>